<proteinExistence type="inferred from homology"/>
<gene>
    <name evidence="5" type="ORF">RB636_30685</name>
</gene>
<evidence type="ECO:0000313" key="6">
    <source>
        <dbReference type="Proteomes" id="UP001348265"/>
    </source>
</evidence>
<keyword evidence="6" id="KW-1185">Reference proteome</keyword>
<keyword evidence="3 5" id="KW-0418">Kinase</keyword>
<dbReference type="RefSeq" id="WP_331788921.1">
    <property type="nucleotide sequence ID" value="NZ_JAVFKM010000020.1"/>
</dbReference>
<evidence type="ECO:0000259" key="4">
    <source>
        <dbReference type="Pfam" id="PF00294"/>
    </source>
</evidence>
<comment type="caution">
    <text evidence="5">The sequence shown here is derived from an EMBL/GenBank/DDBJ whole genome shotgun (WGS) entry which is preliminary data.</text>
</comment>
<evidence type="ECO:0000256" key="3">
    <source>
        <dbReference type="ARBA" id="ARBA00022777"/>
    </source>
</evidence>
<dbReference type="Gene3D" id="3.40.1190.20">
    <property type="match status" value="1"/>
</dbReference>
<evidence type="ECO:0000256" key="2">
    <source>
        <dbReference type="ARBA" id="ARBA00022679"/>
    </source>
</evidence>
<evidence type="ECO:0000256" key="1">
    <source>
        <dbReference type="ARBA" id="ARBA00010688"/>
    </source>
</evidence>
<comment type="similarity">
    <text evidence="1">Belongs to the carbohydrate kinase PfkB family.</text>
</comment>
<protein>
    <submittedName>
        <fullName evidence="5">PfkB family carbohydrate kinase</fullName>
    </submittedName>
</protein>
<dbReference type="InterPro" id="IPR011611">
    <property type="entry name" value="PfkB_dom"/>
</dbReference>
<evidence type="ECO:0000313" key="5">
    <source>
        <dbReference type="EMBL" id="MEF3117547.1"/>
    </source>
</evidence>
<dbReference type="InterPro" id="IPR029056">
    <property type="entry name" value="Ribokinase-like"/>
</dbReference>
<organism evidence="5 6">
    <name type="scientific">Streptomyces chrestomyceticus</name>
    <dbReference type="NCBI Taxonomy" id="68185"/>
    <lineage>
        <taxon>Bacteria</taxon>
        <taxon>Bacillati</taxon>
        <taxon>Actinomycetota</taxon>
        <taxon>Actinomycetes</taxon>
        <taxon>Kitasatosporales</taxon>
        <taxon>Streptomycetaceae</taxon>
        <taxon>Streptomyces</taxon>
    </lineage>
</organism>
<dbReference type="InterPro" id="IPR050306">
    <property type="entry name" value="PfkB_Carbo_kinase"/>
</dbReference>
<feature type="domain" description="Carbohydrate kinase PfkB" evidence="4">
    <location>
        <begin position="1"/>
        <end position="256"/>
    </location>
</feature>
<dbReference type="PANTHER" id="PTHR43085:SF57">
    <property type="entry name" value="CARBOHYDRATE KINASE PFKB DOMAIN-CONTAINING PROTEIN"/>
    <property type="match status" value="1"/>
</dbReference>
<dbReference type="PANTHER" id="PTHR43085">
    <property type="entry name" value="HEXOKINASE FAMILY MEMBER"/>
    <property type="match status" value="1"/>
</dbReference>
<dbReference type="SUPFAM" id="SSF53613">
    <property type="entry name" value="Ribokinase-like"/>
    <property type="match status" value="1"/>
</dbReference>
<dbReference type="Proteomes" id="UP001348265">
    <property type="component" value="Unassembled WGS sequence"/>
</dbReference>
<dbReference type="GO" id="GO:0016301">
    <property type="term" value="F:kinase activity"/>
    <property type="evidence" value="ECO:0007669"/>
    <property type="project" value="UniProtKB-KW"/>
</dbReference>
<accession>A0ABU7X252</accession>
<dbReference type="EMBL" id="JAVFKM010000020">
    <property type="protein sequence ID" value="MEF3117547.1"/>
    <property type="molecule type" value="Genomic_DNA"/>
</dbReference>
<dbReference type="Pfam" id="PF00294">
    <property type="entry name" value="PfkB"/>
    <property type="match status" value="1"/>
</dbReference>
<reference evidence="5 6" key="1">
    <citation type="submission" date="2023-08" db="EMBL/GenBank/DDBJ databases">
        <authorList>
            <person name="Sharma P."/>
            <person name="Verma V."/>
            <person name="Mohan M.K."/>
            <person name="Dubey A.K."/>
        </authorList>
    </citation>
    <scope>NUCLEOTIDE SEQUENCE [LARGE SCALE GENOMIC DNA]</scope>
    <source>
        <strain evidence="5 6">ADP4</strain>
    </source>
</reference>
<name>A0ABU7X252_9ACTN</name>
<sequence>MQRISVIGNISRDHIRYPDGRDGHYLGGAALHIALAAARAGARAAPVAVIGDDLARLTREPDLACLDWSALRRATGSSAAFAMDYDSHGTVHCTSAAYGVSHQLTTHALGHLARHPGDFYHLCCRRPLHVPVLLSRLATAGARFSADFFLPSAHPLLAAAAPWLPTADWIFVNAAEYRLLTRTVDPATLNAVIVTDGPRPARLLHHARPVAKACPPTTTAVELTGAGDTLTGTFLARRLAGAAPQAALEAAVTAAAHHTATRPRPLPAPYRP</sequence>
<keyword evidence="2" id="KW-0808">Transferase</keyword>